<comment type="caution">
    <text evidence="1">The sequence shown here is derived from an EMBL/GenBank/DDBJ whole genome shotgun (WGS) entry which is preliminary data.</text>
</comment>
<dbReference type="EMBL" id="NQVE01000162">
    <property type="protein sequence ID" value="RAL42779.1"/>
    <property type="molecule type" value="Genomic_DNA"/>
</dbReference>
<organism evidence="1 2">
    <name type="scientific">Cuscuta australis</name>
    <dbReference type="NCBI Taxonomy" id="267555"/>
    <lineage>
        <taxon>Eukaryota</taxon>
        <taxon>Viridiplantae</taxon>
        <taxon>Streptophyta</taxon>
        <taxon>Embryophyta</taxon>
        <taxon>Tracheophyta</taxon>
        <taxon>Spermatophyta</taxon>
        <taxon>Magnoliopsida</taxon>
        <taxon>eudicotyledons</taxon>
        <taxon>Gunneridae</taxon>
        <taxon>Pentapetalae</taxon>
        <taxon>asterids</taxon>
        <taxon>lamiids</taxon>
        <taxon>Solanales</taxon>
        <taxon>Convolvulaceae</taxon>
        <taxon>Cuscuteae</taxon>
        <taxon>Cuscuta</taxon>
        <taxon>Cuscuta subgen. Grammica</taxon>
        <taxon>Cuscuta sect. Cleistogrammica</taxon>
    </lineage>
</organism>
<dbReference type="AlphaFoldDB" id="A0A328DF06"/>
<protein>
    <submittedName>
        <fullName evidence="1">Uncharacterized protein</fullName>
    </submittedName>
</protein>
<reference evidence="1 2" key="1">
    <citation type="submission" date="2018-06" db="EMBL/GenBank/DDBJ databases">
        <title>The Genome of Cuscuta australis (Dodder) Provides Insight into the Evolution of Plant Parasitism.</title>
        <authorList>
            <person name="Liu H."/>
        </authorList>
    </citation>
    <scope>NUCLEOTIDE SEQUENCE [LARGE SCALE GENOMIC DNA]</scope>
    <source>
        <strain evidence="2">cv. Yunnan</strain>
        <tissue evidence="1">Vines</tissue>
    </source>
</reference>
<evidence type="ECO:0000313" key="2">
    <source>
        <dbReference type="Proteomes" id="UP000249390"/>
    </source>
</evidence>
<name>A0A328DF06_9ASTE</name>
<dbReference type="Proteomes" id="UP000249390">
    <property type="component" value="Unassembled WGS sequence"/>
</dbReference>
<keyword evidence="2" id="KW-1185">Reference proteome</keyword>
<accession>A0A328DF06</accession>
<evidence type="ECO:0000313" key="1">
    <source>
        <dbReference type="EMBL" id="RAL42779.1"/>
    </source>
</evidence>
<gene>
    <name evidence="1" type="ORF">DM860_009286</name>
</gene>
<sequence>MIGLTLHAIREIARGDITGSSVDEPDLFPAGFGREVEGRGLVVPWCNDVRVELGSGERVVGSPNAVLPAVHGSTRE</sequence>
<proteinExistence type="predicted"/>